<protein>
    <submittedName>
        <fullName evidence="2">Uncharacterized protein</fullName>
    </submittedName>
</protein>
<name>A0A4P9XK43_9FUNG</name>
<proteinExistence type="predicted"/>
<accession>A0A4P9XK43</accession>
<evidence type="ECO:0000313" key="2">
    <source>
        <dbReference type="EMBL" id="RKP06122.1"/>
    </source>
</evidence>
<feature type="region of interest" description="Disordered" evidence="1">
    <location>
        <begin position="16"/>
        <end position="43"/>
    </location>
</feature>
<reference evidence="3" key="1">
    <citation type="journal article" date="2018" name="Nat. Microbiol.">
        <title>Leveraging single-cell genomics to expand the fungal tree of life.</title>
        <authorList>
            <person name="Ahrendt S.R."/>
            <person name="Quandt C.A."/>
            <person name="Ciobanu D."/>
            <person name="Clum A."/>
            <person name="Salamov A."/>
            <person name="Andreopoulos B."/>
            <person name="Cheng J.F."/>
            <person name="Woyke T."/>
            <person name="Pelin A."/>
            <person name="Henrissat B."/>
            <person name="Reynolds N.K."/>
            <person name="Benny G.L."/>
            <person name="Smith M.E."/>
            <person name="James T.Y."/>
            <person name="Grigoriev I.V."/>
        </authorList>
    </citation>
    <scope>NUCLEOTIDE SEQUENCE [LARGE SCALE GENOMIC DNA]</scope>
    <source>
        <strain evidence="3">RSA 1356</strain>
    </source>
</reference>
<evidence type="ECO:0000313" key="3">
    <source>
        <dbReference type="Proteomes" id="UP000271241"/>
    </source>
</evidence>
<dbReference type="AlphaFoldDB" id="A0A4P9XK43"/>
<keyword evidence="3" id="KW-1185">Reference proteome</keyword>
<feature type="compositionally biased region" description="Pro residues" evidence="1">
    <location>
        <begin position="27"/>
        <end position="41"/>
    </location>
</feature>
<dbReference type="EMBL" id="KZ992949">
    <property type="protein sequence ID" value="RKP06122.1"/>
    <property type="molecule type" value="Genomic_DNA"/>
</dbReference>
<sequence length="180" mass="19978">MAGRCNQPWAAQEANVTQASKHVPTHPFIPPRPRWLPPLPPATETTLAAAGSAPQVPFTEMASRKHARATVMADAPTLSRGGLARVAVRTGARMVKRVGAAVRARPDRQMWRLAKATVIRRCAAWKRESSRLKRQNEPWRIHLRQLYTNDGQGAMAMIASMEARWSAPNWAVTSTAIRME</sequence>
<gene>
    <name evidence="2" type="ORF">THASP1DRAFT_25500</name>
</gene>
<evidence type="ECO:0000256" key="1">
    <source>
        <dbReference type="SAM" id="MobiDB-lite"/>
    </source>
</evidence>
<dbReference type="Proteomes" id="UP000271241">
    <property type="component" value="Unassembled WGS sequence"/>
</dbReference>
<organism evidence="2 3">
    <name type="scientific">Thamnocephalis sphaerospora</name>
    <dbReference type="NCBI Taxonomy" id="78915"/>
    <lineage>
        <taxon>Eukaryota</taxon>
        <taxon>Fungi</taxon>
        <taxon>Fungi incertae sedis</taxon>
        <taxon>Zoopagomycota</taxon>
        <taxon>Zoopagomycotina</taxon>
        <taxon>Zoopagomycetes</taxon>
        <taxon>Zoopagales</taxon>
        <taxon>Sigmoideomycetaceae</taxon>
        <taxon>Thamnocephalis</taxon>
    </lineage>
</organism>